<reference evidence="2 3" key="1">
    <citation type="submission" date="2016-02" db="EMBL/GenBank/DDBJ databases">
        <authorList>
            <person name="Wen L."/>
            <person name="He K."/>
            <person name="Yang H."/>
        </authorList>
    </citation>
    <scope>NUCLEOTIDE SEQUENCE [LARGE SCALE GENOMIC DNA]</scope>
    <source>
        <strain evidence="2 3">GED7880</strain>
    </source>
</reference>
<protein>
    <recommendedName>
        <fullName evidence="4">DUF4488 domain-containing protein</fullName>
    </recommendedName>
</protein>
<dbReference type="STRING" id="28125.HMPREF3202_02434"/>
<dbReference type="Proteomes" id="UP000070093">
    <property type="component" value="Unassembled WGS sequence"/>
</dbReference>
<feature type="chain" id="PRO_5007480877" description="DUF4488 domain-containing protein" evidence="1">
    <location>
        <begin position="19"/>
        <end position="171"/>
    </location>
</feature>
<feature type="signal peptide" evidence="1">
    <location>
        <begin position="1"/>
        <end position="18"/>
    </location>
</feature>
<organism evidence="2 3">
    <name type="scientific">Prevotella bivia</name>
    <dbReference type="NCBI Taxonomy" id="28125"/>
    <lineage>
        <taxon>Bacteria</taxon>
        <taxon>Pseudomonadati</taxon>
        <taxon>Bacteroidota</taxon>
        <taxon>Bacteroidia</taxon>
        <taxon>Bacteroidales</taxon>
        <taxon>Prevotellaceae</taxon>
        <taxon>Prevotella</taxon>
    </lineage>
</organism>
<dbReference type="AlphaFoldDB" id="A0A137SQ87"/>
<sequence length="171" mass="20424">MRVLLFIALFVWNTAIRAQTAKLTDMGTYWMFKSYVSIAMPDGNFLYQYPSYMFPLPKTLKWYTEIPGKLMFILDKKQTIFVEIINTEILNDTTYIPSEDFMIDIISEKFSYLRHERNYKAISSLLEKIDYHKKGYWLLQQNNCRILLFNFQKSNLTKTLRLLRSIQVQKG</sequence>
<comment type="caution">
    <text evidence="2">The sequence shown here is derived from an EMBL/GenBank/DDBJ whole genome shotgun (WGS) entry which is preliminary data.</text>
</comment>
<proteinExistence type="predicted"/>
<evidence type="ECO:0000313" key="3">
    <source>
        <dbReference type="Proteomes" id="UP000070093"/>
    </source>
</evidence>
<evidence type="ECO:0008006" key="4">
    <source>
        <dbReference type="Google" id="ProtNLM"/>
    </source>
</evidence>
<accession>A0A137SQ87</accession>
<keyword evidence="1" id="KW-0732">Signal</keyword>
<gene>
    <name evidence="2" type="ORF">HMPREF3202_02434</name>
</gene>
<name>A0A137SQ87_9BACT</name>
<dbReference type="EMBL" id="LTAG01000138">
    <property type="protein sequence ID" value="KXO14519.1"/>
    <property type="molecule type" value="Genomic_DNA"/>
</dbReference>
<dbReference type="RefSeq" id="WP_048741928.1">
    <property type="nucleotide sequence ID" value="NZ_JUWN01000319.1"/>
</dbReference>
<dbReference type="PATRIC" id="fig|28125.4.peg.2427"/>
<evidence type="ECO:0000313" key="2">
    <source>
        <dbReference type="EMBL" id="KXO14519.1"/>
    </source>
</evidence>
<evidence type="ECO:0000256" key="1">
    <source>
        <dbReference type="SAM" id="SignalP"/>
    </source>
</evidence>